<reference evidence="3" key="1">
    <citation type="submission" date="2022-05" db="EMBL/GenBank/DDBJ databases">
        <authorList>
            <person name="Tuo L."/>
        </authorList>
    </citation>
    <scope>NUCLEOTIDE SEQUENCE</scope>
    <source>
        <strain evidence="3">BSK12Z-4</strain>
    </source>
</reference>
<evidence type="ECO:0000313" key="4">
    <source>
        <dbReference type="Proteomes" id="UP001139485"/>
    </source>
</evidence>
<protein>
    <recommendedName>
        <fullName evidence="2">RsiG-like domain-containing protein</fullName>
    </recommendedName>
</protein>
<feature type="compositionally biased region" description="Basic and acidic residues" evidence="1">
    <location>
        <begin position="1"/>
        <end position="12"/>
    </location>
</feature>
<sequence length="169" mass="18802">MTALARRPEHTAPRTAAHAAPHAGHTAGRPAPADAPLDLHRLRTLRTALREEEERISYWRRLLHARIDLVRAGAGTDGHLTLEQVERALGDTGRGHGREVFLRVRAFDPLPGLPVLRTLWSSEDVAELEVAAEELSVYRTALHERIDSLTDALVEHYREDPSRALTVLG</sequence>
<comment type="caution">
    <text evidence="3">The sequence shown here is derived from an EMBL/GenBank/DDBJ whole genome shotgun (WGS) entry which is preliminary data.</text>
</comment>
<organism evidence="3 4">
    <name type="scientific">Nocardioides bruguierae</name>
    <dbReference type="NCBI Taxonomy" id="2945102"/>
    <lineage>
        <taxon>Bacteria</taxon>
        <taxon>Bacillati</taxon>
        <taxon>Actinomycetota</taxon>
        <taxon>Actinomycetes</taxon>
        <taxon>Propionibacteriales</taxon>
        <taxon>Nocardioidaceae</taxon>
        <taxon>Nocardioides</taxon>
    </lineage>
</organism>
<evidence type="ECO:0000256" key="1">
    <source>
        <dbReference type="SAM" id="MobiDB-lite"/>
    </source>
</evidence>
<dbReference type="Pfam" id="PF22802">
    <property type="entry name" value="RsiG"/>
    <property type="match status" value="1"/>
</dbReference>
<feature type="region of interest" description="Disordered" evidence="1">
    <location>
        <begin position="1"/>
        <end position="35"/>
    </location>
</feature>
<evidence type="ECO:0000313" key="3">
    <source>
        <dbReference type="EMBL" id="MCM0622379.1"/>
    </source>
</evidence>
<keyword evidence="4" id="KW-1185">Reference proteome</keyword>
<gene>
    <name evidence="3" type="ORF">M8330_18985</name>
</gene>
<name>A0A9X2DDB8_9ACTN</name>
<feature type="domain" description="RsiG-like" evidence="2">
    <location>
        <begin position="35"/>
        <end position="74"/>
    </location>
</feature>
<dbReference type="RefSeq" id="WP_250828598.1">
    <property type="nucleotide sequence ID" value="NZ_JAMOIL010000033.1"/>
</dbReference>
<accession>A0A9X2DDB8</accession>
<dbReference type="EMBL" id="JAMOIL010000033">
    <property type="protein sequence ID" value="MCM0622379.1"/>
    <property type="molecule type" value="Genomic_DNA"/>
</dbReference>
<dbReference type="Proteomes" id="UP001139485">
    <property type="component" value="Unassembled WGS sequence"/>
</dbReference>
<feature type="compositionally biased region" description="Low complexity" evidence="1">
    <location>
        <begin position="13"/>
        <end position="32"/>
    </location>
</feature>
<evidence type="ECO:0000259" key="2">
    <source>
        <dbReference type="Pfam" id="PF22802"/>
    </source>
</evidence>
<proteinExistence type="predicted"/>
<dbReference type="InterPro" id="IPR055209">
    <property type="entry name" value="RsiG-like_dom"/>
</dbReference>
<dbReference type="AlphaFoldDB" id="A0A9X2DDB8"/>